<dbReference type="OMA" id="DYWHRET"/>
<dbReference type="PANTHER" id="PTHR34684:SF1">
    <property type="entry name" value="OS08G0192200 PROTEIN"/>
    <property type="match status" value="1"/>
</dbReference>
<dbReference type="EMBL" id="KI536978">
    <property type="protein sequence ID" value="ESR35933.1"/>
    <property type="molecule type" value="Genomic_DNA"/>
</dbReference>
<organism evidence="2 3">
    <name type="scientific">Citrus clementina</name>
    <name type="common">Clementine</name>
    <name type="synonym">Citrus deliciosa x Citrus sinensis</name>
    <dbReference type="NCBI Taxonomy" id="85681"/>
    <lineage>
        <taxon>Eukaryota</taxon>
        <taxon>Viridiplantae</taxon>
        <taxon>Streptophyta</taxon>
        <taxon>Embryophyta</taxon>
        <taxon>Tracheophyta</taxon>
        <taxon>Spermatophyta</taxon>
        <taxon>Magnoliopsida</taxon>
        <taxon>eudicotyledons</taxon>
        <taxon>Gunneridae</taxon>
        <taxon>Pentapetalae</taxon>
        <taxon>rosids</taxon>
        <taxon>malvids</taxon>
        <taxon>Sapindales</taxon>
        <taxon>Rutaceae</taxon>
        <taxon>Aurantioideae</taxon>
        <taxon>Citrus</taxon>
    </lineage>
</organism>
<feature type="region of interest" description="Disordered" evidence="1">
    <location>
        <begin position="144"/>
        <end position="202"/>
    </location>
</feature>
<dbReference type="InParanoid" id="V4RNK7"/>
<dbReference type="FunCoup" id="V4RNK7">
    <property type="interactions" value="949"/>
</dbReference>
<protein>
    <submittedName>
        <fullName evidence="2">Uncharacterized protein</fullName>
    </submittedName>
</protein>
<feature type="region of interest" description="Disordered" evidence="1">
    <location>
        <begin position="215"/>
        <end position="239"/>
    </location>
</feature>
<dbReference type="KEGG" id="cic:CICLE_v10028868mg"/>
<feature type="compositionally biased region" description="Basic residues" evidence="1">
    <location>
        <begin position="288"/>
        <end position="314"/>
    </location>
</feature>
<dbReference type="STRING" id="85681.V4RNK7"/>
<keyword evidence="3" id="KW-1185">Reference proteome</keyword>
<dbReference type="PANTHER" id="PTHR34684">
    <property type="entry name" value="OS08G0192200 PROTEIN"/>
    <property type="match status" value="1"/>
</dbReference>
<evidence type="ECO:0000313" key="2">
    <source>
        <dbReference type="EMBL" id="ESR35933.1"/>
    </source>
</evidence>
<proteinExistence type="predicted"/>
<gene>
    <name evidence="2" type="ORF">CICLE_v10028868mg</name>
</gene>
<accession>V4RNK7</accession>
<dbReference type="eggNOG" id="ENOG502S0FK">
    <property type="taxonomic scope" value="Eukaryota"/>
</dbReference>
<sequence>MKGVKWSPKKELLKGNITTILKSFLLPLKKEKKIISCRLSITDAVAFVVLPSRRLNSLSNQQFGQMDLETENRIAAILLKEAAELRQKAEKEGVHVYLQQPTMRGRPNSRFLTATVLGVQQANRAVEMNEMWRVRQKELELNEKLKRRSKDRSSCSSHADIDNSSRSLTNKHVVDDKGATASSSKRECESNHSSENEGLRDEEVEVFLHSRVKRGRGAVGSRMDEAGPYLAPSADSNGKLSASYDVWQHRVFGPEKPPSLKPCRSSDDDDDADRRKKRKERSSSSEKKHSKKHKSKEKSRHKKKKREGKRSKHR</sequence>
<feature type="compositionally biased region" description="Basic and acidic residues" evidence="1">
    <location>
        <begin position="172"/>
        <end position="201"/>
    </location>
</feature>
<reference evidence="2 3" key="1">
    <citation type="submission" date="2013-10" db="EMBL/GenBank/DDBJ databases">
        <authorList>
            <consortium name="International Citrus Genome Consortium"/>
            <person name="Jenkins J."/>
            <person name="Schmutz J."/>
            <person name="Prochnik S."/>
            <person name="Rokhsar D."/>
            <person name="Gmitter F."/>
            <person name="Ollitrault P."/>
            <person name="Machado M."/>
            <person name="Talon M."/>
            <person name="Wincker P."/>
            <person name="Jaillon O."/>
            <person name="Morgante M."/>
        </authorList>
    </citation>
    <scope>NUCLEOTIDE SEQUENCE</scope>
    <source>
        <strain evidence="3">cv. Clemenules</strain>
    </source>
</reference>
<dbReference type="Gramene" id="ESR35933">
    <property type="protein sequence ID" value="ESR35933"/>
    <property type="gene ID" value="CICLE_v10028868mg"/>
</dbReference>
<name>V4RNK7_CITCL</name>
<dbReference type="AlphaFoldDB" id="V4RNK7"/>
<dbReference type="Proteomes" id="UP000030687">
    <property type="component" value="Unassembled WGS sequence"/>
</dbReference>
<feature type="region of interest" description="Disordered" evidence="1">
    <location>
        <begin position="252"/>
        <end position="314"/>
    </location>
</feature>
<evidence type="ECO:0000256" key="1">
    <source>
        <dbReference type="SAM" id="MobiDB-lite"/>
    </source>
</evidence>
<evidence type="ECO:0000313" key="3">
    <source>
        <dbReference type="Proteomes" id="UP000030687"/>
    </source>
</evidence>